<dbReference type="STRING" id="1230905.A0A1G4IQI4"/>
<dbReference type="GO" id="GO:0005634">
    <property type="term" value="C:nucleus"/>
    <property type="evidence" value="ECO:0007669"/>
    <property type="project" value="UniProtKB-SubCell"/>
</dbReference>
<accession>A0A1G4IQI4</accession>
<organism evidence="6 7">
    <name type="scientific">Lachancea mirantina</name>
    <dbReference type="NCBI Taxonomy" id="1230905"/>
    <lineage>
        <taxon>Eukaryota</taxon>
        <taxon>Fungi</taxon>
        <taxon>Dikarya</taxon>
        <taxon>Ascomycota</taxon>
        <taxon>Saccharomycotina</taxon>
        <taxon>Saccharomycetes</taxon>
        <taxon>Saccharomycetales</taxon>
        <taxon>Saccharomycetaceae</taxon>
        <taxon>Lachancea</taxon>
    </lineage>
</organism>
<dbReference type="InterPro" id="IPR037802">
    <property type="entry name" value="SGF29"/>
</dbReference>
<evidence type="ECO:0000256" key="3">
    <source>
        <dbReference type="ARBA" id="ARBA00023163"/>
    </source>
</evidence>
<dbReference type="PROSITE" id="PS51518">
    <property type="entry name" value="SGF29_C"/>
    <property type="match status" value="1"/>
</dbReference>
<dbReference type="InterPro" id="IPR010750">
    <property type="entry name" value="SGF29_tudor-like_dom"/>
</dbReference>
<dbReference type="InterPro" id="IPR047288">
    <property type="entry name" value="Tudor_SGF29_rpt1"/>
</dbReference>
<proteinExistence type="predicted"/>
<evidence type="ECO:0000256" key="1">
    <source>
        <dbReference type="ARBA" id="ARBA00004123"/>
    </source>
</evidence>
<gene>
    <name evidence="6" type="ORF">LAMI_0A05798G</name>
</gene>
<sequence>MDGQWDIVITSLKELYSAQDATSFDDSVNEKRANFQNMTLEQLEPQLQNFERHAGVLDTARKLIESIKVNLEVVIEHVKRQEDEVAAELAKTNPTGDSIGRCFWSSPFNPSEPVLVGSEVAFKPKRGGEGEWFECQVTKISDDGTRYEIRDPEPDEYGNPGQIYKCSWKDIILIPPASLSKSQLPNYPPGTKALARYPETTTFYPAVVTSTKRDGTCRLRFEGEEEVDKETEVIRRFVLPYPTRR</sequence>
<dbReference type="PANTHER" id="PTHR21539:SF0">
    <property type="entry name" value="SAGA-ASSOCIATED FACTOR 29"/>
    <property type="match status" value="1"/>
</dbReference>
<dbReference type="Pfam" id="PF07039">
    <property type="entry name" value="SGF29_Tudor"/>
    <property type="match status" value="1"/>
</dbReference>
<comment type="subcellular location">
    <subcellularLocation>
        <location evidence="1">Nucleus</location>
    </subcellularLocation>
</comment>
<evidence type="ECO:0000256" key="2">
    <source>
        <dbReference type="ARBA" id="ARBA00023015"/>
    </source>
</evidence>
<evidence type="ECO:0000256" key="4">
    <source>
        <dbReference type="ARBA" id="ARBA00023242"/>
    </source>
</evidence>
<evidence type="ECO:0000313" key="6">
    <source>
        <dbReference type="EMBL" id="SCU78756.1"/>
    </source>
</evidence>
<dbReference type="FunFam" id="2.30.30.140:FF:000055">
    <property type="entry name" value="SAGA complex component"/>
    <property type="match status" value="1"/>
</dbReference>
<dbReference type="InterPro" id="IPR047287">
    <property type="entry name" value="Tudor_SGF29_rpt2"/>
</dbReference>
<dbReference type="Gene3D" id="2.30.30.140">
    <property type="match status" value="2"/>
</dbReference>
<evidence type="ECO:0000259" key="5">
    <source>
        <dbReference type="PROSITE" id="PS51518"/>
    </source>
</evidence>
<dbReference type="EMBL" id="LT598462">
    <property type="protein sequence ID" value="SCU78756.1"/>
    <property type="molecule type" value="Genomic_DNA"/>
</dbReference>
<dbReference type="Proteomes" id="UP000191024">
    <property type="component" value="Chromosome A"/>
</dbReference>
<dbReference type="AlphaFoldDB" id="A0A1G4IQI4"/>
<evidence type="ECO:0000313" key="7">
    <source>
        <dbReference type="Proteomes" id="UP000191024"/>
    </source>
</evidence>
<dbReference type="OrthoDB" id="10265994at2759"/>
<reference evidence="6 7" key="1">
    <citation type="submission" date="2016-03" db="EMBL/GenBank/DDBJ databases">
        <authorList>
            <person name="Devillers H."/>
        </authorList>
    </citation>
    <scope>NUCLEOTIDE SEQUENCE [LARGE SCALE GENOMIC DNA]</scope>
    <source>
        <strain evidence="6">CBS 11717</strain>
    </source>
</reference>
<protein>
    <submittedName>
        <fullName evidence="6">LAMI_0A05798g1_1</fullName>
    </submittedName>
</protein>
<name>A0A1G4IQI4_9SACH</name>
<keyword evidence="3" id="KW-0804">Transcription</keyword>
<keyword evidence="7" id="KW-1185">Reference proteome</keyword>
<dbReference type="PANTHER" id="PTHR21539">
    <property type="entry name" value="SAGA-ASSOCIATED FACTOR 29"/>
    <property type="match status" value="1"/>
</dbReference>
<feature type="domain" description="SGF29 C-terminal" evidence="5">
    <location>
        <begin position="110"/>
        <end position="245"/>
    </location>
</feature>
<keyword evidence="2" id="KW-0805">Transcription regulation</keyword>
<dbReference type="CDD" id="cd20393">
    <property type="entry name" value="Tudor_SGF29_rpt1"/>
    <property type="match status" value="1"/>
</dbReference>
<keyword evidence="4" id="KW-0539">Nucleus</keyword>
<dbReference type="GO" id="GO:0000124">
    <property type="term" value="C:SAGA complex"/>
    <property type="evidence" value="ECO:0007669"/>
    <property type="project" value="InterPro"/>
</dbReference>
<dbReference type="CDD" id="cd20394">
    <property type="entry name" value="Tudor_SGF29_rpt2"/>
    <property type="match status" value="1"/>
</dbReference>